<evidence type="ECO:0000313" key="3">
    <source>
        <dbReference type="Proteomes" id="UP001501594"/>
    </source>
</evidence>
<dbReference type="InterPro" id="IPR052353">
    <property type="entry name" value="Benzoxazolinone_Detox_Enz"/>
</dbReference>
<keyword evidence="3" id="KW-1185">Reference proteome</keyword>
<dbReference type="InterPro" id="IPR011037">
    <property type="entry name" value="Pyrv_Knase-like_insert_dom_sf"/>
</dbReference>
<name>A0ABP8E0M6_9MICO</name>
<dbReference type="PROSITE" id="PS51340">
    <property type="entry name" value="MOSC"/>
    <property type="match status" value="1"/>
</dbReference>
<reference evidence="3" key="1">
    <citation type="journal article" date="2019" name="Int. J. Syst. Evol. Microbiol.">
        <title>The Global Catalogue of Microorganisms (GCM) 10K type strain sequencing project: providing services to taxonomists for standard genome sequencing and annotation.</title>
        <authorList>
            <consortium name="The Broad Institute Genomics Platform"/>
            <consortium name="The Broad Institute Genome Sequencing Center for Infectious Disease"/>
            <person name="Wu L."/>
            <person name="Ma J."/>
        </authorList>
    </citation>
    <scope>NUCLEOTIDE SEQUENCE [LARGE SCALE GENOMIC DNA]</scope>
    <source>
        <strain evidence="3">JCM 17442</strain>
    </source>
</reference>
<dbReference type="RefSeq" id="WP_344794393.1">
    <property type="nucleotide sequence ID" value="NZ_BAABAU010000001.1"/>
</dbReference>
<dbReference type="EMBL" id="BAABAU010000001">
    <property type="protein sequence ID" value="GAA4265755.1"/>
    <property type="molecule type" value="Genomic_DNA"/>
</dbReference>
<dbReference type="PANTHER" id="PTHR30212:SF2">
    <property type="entry name" value="PROTEIN YIIM"/>
    <property type="match status" value="1"/>
</dbReference>
<dbReference type="Gene3D" id="2.40.33.20">
    <property type="entry name" value="PK beta-barrel domain-like"/>
    <property type="match status" value="1"/>
</dbReference>
<accession>A0ABP8E0M6</accession>
<dbReference type="Pfam" id="PF03473">
    <property type="entry name" value="MOSC"/>
    <property type="match status" value="1"/>
</dbReference>
<gene>
    <name evidence="2" type="ORF">GCM10022256_13670</name>
</gene>
<dbReference type="InterPro" id="IPR005302">
    <property type="entry name" value="MoCF_Sase_C"/>
</dbReference>
<proteinExistence type="predicted"/>
<evidence type="ECO:0000313" key="2">
    <source>
        <dbReference type="EMBL" id="GAA4265755.1"/>
    </source>
</evidence>
<sequence length="214" mass="22849">MPLITAVCRVAALLPDSGAVGVTAIDKRPLDGPVEVKKLGVYGDVQASRKHHGGPDKAVYAFADEDAAHFTRLLGREVVPGLFGENLRTSGLDVTGAVLGERWAIGERLAVEVTMPRTPCATFARRMREPRWVKRFADEGRPGAYLRVIRAGSAADGDEVVVTSRPEHGVTIGECFAGLSPDRALLLLDLADRGGFVAEPVLDEARRASARVGV</sequence>
<dbReference type="PANTHER" id="PTHR30212">
    <property type="entry name" value="PROTEIN YIIM"/>
    <property type="match status" value="1"/>
</dbReference>
<dbReference type="Proteomes" id="UP001501594">
    <property type="component" value="Unassembled WGS sequence"/>
</dbReference>
<comment type="caution">
    <text evidence="2">The sequence shown here is derived from an EMBL/GenBank/DDBJ whole genome shotgun (WGS) entry which is preliminary data.</text>
</comment>
<feature type="domain" description="MOSC" evidence="1">
    <location>
        <begin position="28"/>
        <end position="163"/>
    </location>
</feature>
<dbReference type="SUPFAM" id="SSF50800">
    <property type="entry name" value="PK beta-barrel domain-like"/>
    <property type="match status" value="1"/>
</dbReference>
<protein>
    <submittedName>
        <fullName evidence="2">MOSC domain-containing protein</fullName>
    </submittedName>
</protein>
<evidence type="ECO:0000259" key="1">
    <source>
        <dbReference type="PROSITE" id="PS51340"/>
    </source>
</evidence>
<organism evidence="2 3">
    <name type="scientific">Frondihabitans peucedani</name>
    <dbReference type="NCBI Taxonomy" id="598626"/>
    <lineage>
        <taxon>Bacteria</taxon>
        <taxon>Bacillati</taxon>
        <taxon>Actinomycetota</taxon>
        <taxon>Actinomycetes</taxon>
        <taxon>Micrococcales</taxon>
        <taxon>Microbacteriaceae</taxon>
        <taxon>Frondihabitans</taxon>
    </lineage>
</organism>